<feature type="chain" id="PRO_5021498209" evidence="1">
    <location>
        <begin position="26"/>
        <end position="287"/>
    </location>
</feature>
<dbReference type="AlphaFoldDB" id="A0A504JDE9"/>
<organism evidence="2 3">
    <name type="scientific">Aquimarina algicola</name>
    <dbReference type="NCBI Taxonomy" id="2589995"/>
    <lineage>
        <taxon>Bacteria</taxon>
        <taxon>Pseudomonadati</taxon>
        <taxon>Bacteroidota</taxon>
        <taxon>Flavobacteriia</taxon>
        <taxon>Flavobacteriales</taxon>
        <taxon>Flavobacteriaceae</taxon>
        <taxon>Aquimarina</taxon>
    </lineage>
</organism>
<proteinExistence type="predicted"/>
<dbReference type="RefSeq" id="WP_140594727.1">
    <property type="nucleotide sequence ID" value="NZ_VFWZ01000005.1"/>
</dbReference>
<dbReference type="EMBL" id="VFWZ01000005">
    <property type="protein sequence ID" value="TPN84391.1"/>
    <property type="molecule type" value="Genomic_DNA"/>
</dbReference>
<dbReference type="InterPro" id="IPR025345">
    <property type="entry name" value="DUF4249"/>
</dbReference>
<dbReference type="PROSITE" id="PS51257">
    <property type="entry name" value="PROKAR_LIPOPROTEIN"/>
    <property type="match status" value="1"/>
</dbReference>
<gene>
    <name evidence="2" type="ORF">FHK87_15755</name>
</gene>
<evidence type="ECO:0000256" key="1">
    <source>
        <dbReference type="SAM" id="SignalP"/>
    </source>
</evidence>
<protein>
    <submittedName>
        <fullName evidence="2">DUF4249 domain-containing protein</fullName>
    </submittedName>
</protein>
<evidence type="ECO:0000313" key="3">
    <source>
        <dbReference type="Proteomes" id="UP000315540"/>
    </source>
</evidence>
<feature type="signal peptide" evidence="1">
    <location>
        <begin position="1"/>
        <end position="25"/>
    </location>
</feature>
<evidence type="ECO:0000313" key="2">
    <source>
        <dbReference type="EMBL" id="TPN84391.1"/>
    </source>
</evidence>
<reference evidence="2 3" key="1">
    <citation type="submission" date="2019-06" db="EMBL/GenBank/DDBJ databases">
        <authorList>
            <person name="Meng X."/>
        </authorList>
    </citation>
    <scope>NUCLEOTIDE SEQUENCE [LARGE SCALE GENOMIC DNA]</scope>
    <source>
        <strain evidence="2 3">M625</strain>
    </source>
</reference>
<dbReference type="Proteomes" id="UP000315540">
    <property type="component" value="Unassembled WGS sequence"/>
</dbReference>
<dbReference type="OrthoDB" id="1115009at2"/>
<name>A0A504JDE9_9FLAO</name>
<sequence length="287" mass="32066">MRYFKNTILLLVSVWLAGCETNVDASDLLDQQQLIVINGFLSPQDTILKVQVSKSESKARGRTNTTNEDFVIKDATVIIKDEEENEVSLIYSNSSLSYEAPATDLLITPGKKYFLATTVQGKEYTSSCIIPLEQVTGIEQSIGVDNRDDFIGNRKMKVTIEDIKEKSNYYVVGAEATYSFEGDTSGETTRDLDFEFNRFITDTNRENSVVTADGGFFLPGFAEITKVKIKVANTEEILYNALRAEFINNYNDDNPFTESVIAPTNIEGENGFGVFAGYQLTEKEITF</sequence>
<dbReference type="Pfam" id="PF14054">
    <property type="entry name" value="DUF4249"/>
    <property type="match status" value="1"/>
</dbReference>
<comment type="caution">
    <text evidence="2">The sequence shown here is derived from an EMBL/GenBank/DDBJ whole genome shotgun (WGS) entry which is preliminary data.</text>
</comment>
<keyword evidence="3" id="KW-1185">Reference proteome</keyword>
<keyword evidence="1" id="KW-0732">Signal</keyword>
<accession>A0A504JDE9</accession>